<dbReference type="InterPro" id="IPR045031">
    <property type="entry name" value="DHP_synth-like"/>
</dbReference>
<dbReference type="GO" id="GO:0004156">
    <property type="term" value="F:dihydropteroate synthase activity"/>
    <property type="evidence" value="ECO:0007669"/>
    <property type="project" value="TreeGrafter"/>
</dbReference>
<dbReference type="PANTHER" id="PTHR20941">
    <property type="entry name" value="FOLATE SYNTHESIS PROTEINS"/>
    <property type="match status" value="1"/>
</dbReference>
<sequence length="466" mass="52037">MLRTIQPCPEHHYYFVTGKLAEPMVRETVDRLAKQFGFAYSIGVMPITVAALITPKWLIRHLNPPSIATHVVVSGHLDTGHNELDSQVQIPVIYGPNDCREMAAVFGETRSIDPPTDYDIQIIAEINHAPRQDLQSVVSRAAQLVSCGANVIDFGCDPSNRCLQIGDYIAALVDQGISVSVDTFDSWEAAEATRHGASLVLSVNSSNRDQAVDWGVEVVAIPDTPCDKKSFEKTIDFLSKHGVTTRLDPILEPIGTGFANSLLRYTETRRDYPEHEMMMGIGNLTELTEVDSAGVNFLLLGICQELGIRSVLTTEVINWARSSVRECDAARRLVHYSVKKRVPPKHLSHDLVMLRDARLHPYTKQAIESLATSIRDNNYRILAENDSLYLLAANVLISGSDPFEMFQELLDRPESDNVDAGHAFYLGYEMAKASLALQLAKQYNQDQSLDWGLLTEPENRHRIRRK</sequence>
<dbReference type="InterPro" id="IPR011005">
    <property type="entry name" value="Dihydropteroate_synth-like_sf"/>
</dbReference>
<keyword evidence="3" id="KW-1185">Reference proteome</keyword>
<evidence type="ECO:0000259" key="1">
    <source>
        <dbReference type="PROSITE" id="PS50972"/>
    </source>
</evidence>
<proteinExistence type="predicted"/>
<dbReference type="InterPro" id="IPR000489">
    <property type="entry name" value="Pterin-binding_dom"/>
</dbReference>
<comment type="caution">
    <text evidence="2">The sequence shown here is derived from an EMBL/GenBank/DDBJ whole genome shotgun (WGS) entry which is preliminary data.</text>
</comment>
<feature type="domain" description="Pterin-binding" evidence="1">
    <location>
        <begin position="103"/>
        <end position="368"/>
    </location>
</feature>
<evidence type="ECO:0000313" key="3">
    <source>
        <dbReference type="Proteomes" id="UP000315010"/>
    </source>
</evidence>
<gene>
    <name evidence="2" type="ORF">CA13_68630</name>
</gene>
<name>A0A5C5YND8_9BACT</name>
<dbReference type="Pfam" id="PF20123">
    <property type="entry name" value="DUF6513"/>
    <property type="match status" value="1"/>
</dbReference>
<dbReference type="AlphaFoldDB" id="A0A5C5YND8"/>
<dbReference type="EMBL" id="SJPJ01000002">
    <property type="protein sequence ID" value="TWT76369.1"/>
    <property type="molecule type" value="Genomic_DNA"/>
</dbReference>
<dbReference type="RefSeq" id="WP_146404152.1">
    <property type="nucleotide sequence ID" value="NZ_SJPJ01000002.1"/>
</dbReference>
<dbReference type="GO" id="GO:0005829">
    <property type="term" value="C:cytosol"/>
    <property type="evidence" value="ECO:0007669"/>
    <property type="project" value="TreeGrafter"/>
</dbReference>
<organism evidence="2 3">
    <name type="scientific">Novipirellula herctigrandis</name>
    <dbReference type="NCBI Taxonomy" id="2527986"/>
    <lineage>
        <taxon>Bacteria</taxon>
        <taxon>Pseudomonadati</taxon>
        <taxon>Planctomycetota</taxon>
        <taxon>Planctomycetia</taxon>
        <taxon>Pirellulales</taxon>
        <taxon>Pirellulaceae</taxon>
        <taxon>Novipirellula</taxon>
    </lineage>
</organism>
<dbReference type="GO" id="GO:0046654">
    <property type="term" value="P:tetrahydrofolate biosynthetic process"/>
    <property type="evidence" value="ECO:0007669"/>
    <property type="project" value="TreeGrafter"/>
</dbReference>
<dbReference type="OrthoDB" id="4029442at2"/>
<accession>A0A5C5YND8</accession>
<reference evidence="2 3" key="1">
    <citation type="submission" date="2019-02" db="EMBL/GenBank/DDBJ databases">
        <title>Deep-cultivation of Planctomycetes and their phenomic and genomic characterization uncovers novel biology.</title>
        <authorList>
            <person name="Wiegand S."/>
            <person name="Jogler M."/>
            <person name="Boedeker C."/>
            <person name="Pinto D."/>
            <person name="Vollmers J."/>
            <person name="Rivas-Marin E."/>
            <person name="Kohn T."/>
            <person name="Peeters S.H."/>
            <person name="Heuer A."/>
            <person name="Rast P."/>
            <person name="Oberbeckmann S."/>
            <person name="Bunk B."/>
            <person name="Jeske O."/>
            <person name="Meyerdierks A."/>
            <person name="Storesund J.E."/>
            <person name="Kallscheuer N."/>
            <person name="Luecker S."/>
            <person name="Lage O.M."/>
            <person name="Pohl T."/>
            <person name="Merkel B.J."/>
            <person name="Hornburger P."/>
            <person name="Mueller R.-W."/>
            <person name="Bruemmer F."/>
            <person name="Labrenz M."/>
            <person name="Spormann A.M."/>
            <person name="Op Den Camp H."/>
            <person name="Overmann J."/>
            <person name="Amann R."/>
            <person name="Jetten M.S.M."/>
            <person name="Mascher T."/>
            <person name="Medema M.H."/>
            <person name="Devos D.P."/>
            <person name="Kaster A.-K."/>
            <person name="Ovreas L."/>
            <person name="Rohde M."/>
            <person name="Galperin M.Y."/>
            <person name="Jogler C."/>
        </authorList>
    </citation>
    <scope>NUCLEOTIDE SEQUENCE [LARGE SCALE GENOMIC DNA]</scope>
    <source>
        <strain evidence="2 3">CA13</strain>
    </source>
</reference>
<dbReference type="SUPFAM" id="SSF51717">
    <property type="entry name" value="Dihydropteroate synthetase-like"/>
    <property type="match status" value="1"/>
</dbReference>
<protein>
    <recommendedName>
        <fullName evidence="1">Pterin-binding domain-containing protein</fullName>
    </recommendedName>
</protein>
<evidence type="ECO:0000313" key="2">
    <source>
        <dbReference type="EMBL" id="TWT76369.1"/>
    </source>
</evidence>
<dbReference type="PROSITE" id="PS50972">
    <property type="entry name" value="PTERIN_BINDING"/>
    <property type="match status" value="1"/>
</dbReference>
<dbReference type="Gene3D" id="3.20.20.20">
    <property type="entry name" value="Dihydropteroate synthase-like"/>
    <property type="match status" value="1"/>
</dbReference>
<dbReference type="Proteomes" id="UP000315010">
    <property type="component" value="Unassembled WGS sequence"/>
</dbReference>
<dbReference type="InterPro" id="IPR045406">
    <property type="entry name" value="DUF6513"/>
</dbReference>
<dbReference type="PANTHER" id="PTHR20941:SF1">
    <property type="entry name" value="FOLIC ACID SYNTHESIS PROTEIN FOL1"/>
    <property type="match status" value="1"/>
</dbReference>